<organism evidence="1 2">
    <name type="scientific">Vibrio albus</name>
    <dbReference type="NCBI Taxonomy" id="2200953"/>
    <lineage>
        <taxon>Bacteria</taxon>
        <taxon>Pseudomonadati</taxon>
        <taxon>Pseudomonadota</taxon>
        <taxon>Gammaproteobacteria</taxon>
        <taxon>Vibrionales</taxon>
        <taxon>Vibrionaceae</taxon>
        <taxon>Vibrio</taxon>
    </lineage>
</organism>
<proteinExistence type="predicted"/>
<dbReference type="RefSeq" id="WP_109320190.1">
    <property type="nucleotide sequence ID" value="NZ_QFWT01000006.1"/>
</dbReference>
<sequence>MIYTYLIASKANGAKFSDLKRIRTKSVFASSEEKARKALSGLPLVFISRIPVKDTPKTILA</sequence>
<evidence type="ECO:0000313" key="1">
    <source>
        <dbReference type="EMBL" id="PWI33073.1"/>
    </source>
</evidence>
<name>A0A2U3B8F8_9VIBR</name>
<accession>A0A2U3B8F8</accession>
<keyword evidence="2" id="KW-1185">Reference proteome</keyword>
<dbReference type="EMBL" id="QFWT01000006">
    <property type="protein sequence ID" value="PWI33073.1"/>
    <property type="molecule type" value="Genomic_DNA"/>
</dbReference>
<dbReference type="OrthoDB" id="5592372at2"/>
<reference evidence="1 2" key="1">
    <citation type="submission" date="2018-05" db="EMBL/GenBank/DDBJ databases">
        <title>Vibrio limimaris sp. nov., isolated from marine sediment.</title>
        <authorList>
            <person name="Li C.-M."/>
        </authorList>
    </citation>
    <scope>NUCLEOTIDE SEQUENCE [LARGE SCALE GENOMIC DNA]</scope>
    <source>
        <strain evidence="1 2">E4404</strain>
    </source>
</reference>
<dbReference type="AlphaFoldDB" id="A0A2U3B8F8"/>
<evidence type="ECO:0000313" key="2">
    <source>
        <dbReference type="Proteomes" id="UP000245362"/>
    </source>
</evidence>
<dbReference type="Proteomes" id="UP000245362">
    <property type="component" value="Unassembled WGS sequence"/>
</dbReference>
<gene>
    <name evidence="1" type="ORF">DI392_12250</name>
</gene>
<protein>
    <submittedName>
        <fullName evidence="1">Uncharacterized protein</fullName>
    </submittedName>
</protein>
<comment type="caution">
    <text evidence="1">The sequence shown here is derived from an EMBL/GenBank/DDBJ whole genome shotgun (WGS) entry which is preliminary data.</text>
</comment>